<evidence type="ECO:0000256" key="2">
    <source>
        <dbReference type="SAM" id="SignalP"/>
    </source>
</evidence>
<dbReference type="InterPro" id="IPR050811">
    <property type="entry name" value="Phosphate_ABC_transporter"/>
</dbReference>
<evidence type="ECO:0000259" key="3">
    <source>
        <dbReference type="Pfam" id="PF12849"/>
    </source>
</evidence>
<reference evidence="4 5" key="1">
    <citation type="submission" date="2021-05" db="EMBL/GenBank/DDBJ databases">
        <title>The draft genome of Geobacter pelophilus DSM 12255.</title>
        <authorList>
            <person name="Xu Z."/>
            <person name="Masuda Y."/>
            <person name="Itoh H."/>
            <person name="Senoo K."/>
        </authorList>
    </citation>
    <scope>NUCLEOTIDE SEQUENCE [LARGE SCALE GENOMIC DNA]</scope>
    <source>
        <strain evidence="4 5">DSM 12255</strain>
    </source>
</reference>
<accession>A0AAW4LDP4</accession>
<dbReference type="SUPFAM" id="SSF53850">
    <property type="entry name" value="Periplasmic binding protein-like II"/>
    <property type="match status" value="1"/>
</dbReference>
<evidence type="ECO:0000256" key="1">
    <source>
        <dbReference type="ARBA" id="ARBA00022729"/>
    </source>
</evidence>
<protein>
    <submittedName>
        <fullName evidence="4">Extracellular solute-binding protein</fullName>
    </submittedName>
</protein>
<keyword evidence="1 2" id="KW-0732">Signal</keyword>
<proteinExistence type="predicted"/>
<dbReference type="Gene3D" id="3.40.190.10">
    <property type="entry name" value="Periplasmic binding protein-like II"/>
    <property type="match status" value="2"/>
</dbReference>
<feature type="signal peptide" evidence="2">
    <location>
        <begin position="1"/>
        <end position="20"/>
    </location>
</feature>
<comment type="caution">
    <text evidence="4">The sequence shown here is derived from an EMBL/GenBank/DDBJ whole genome shotgun (WGS) entry which is preliminary data.</text>
</comment>
<evidence type="ECO:0000313" key="4">
    <source>
        <dbReference type="EMBL" id="MBT0665261.1"/>
    </source>
</evidence>
<dbReference type="EMBL" id="JAHCVJ010000005">
    <property type="protein sequence ID" value="MBT0665261.1"/>
    <property type="molecule type" value="Genomic_DNA"/>
</dbReference>
<dbReference type="RefSeq" id="WP_214172034.1">
    <property type="nucleotide sequence ID" value="NZ_JAHCVJ010000005.1"/>
</dbReference>
<keyword evidence="5" id="KW-1185">Reference proteome</keyword>
<dbReference type="PROSITE" id="PS51257">
    <property type="entry name" value="PROKAR_LIPOPROTEIN"/>
    <property type="match status" value="1"/>
</dbReference>
<dbReference type="InterPro" id="IPR024370">
    <property type="entry name" value="PBP_domain"/>
</dbReference>
<organism evidence="4 5">
    <name type="scientific">Geoanaerobacter pelophilus</name>
    <dbReference type="NCBI Taxonomy" id="60036"/>
    <lineage>
        <taxon>Bacteria</taxon>
        <taxon>Pseudomonadati</taxon>
        <taxon>Thermodesulfobacteriota</taxon>
        <taxon>Desulfuromonadia</taxon>
        <taxon>Geobacterales</taxon>
        <taxon>Geobacteraceae</taxon>
        <taxon>Geoanaerobacter</taxon>
    </lineage>
</organism>
<dbReference type="Proteomes" id="UP000811899">
    <property type="component" value="Unassembled WGS sequence"/>
</dbReference>
<dbReference type="Pfam" id="PF12849">
    <property type="entry name" value="PBP_like_2"/>
    <property type="match status" value="1"/>
</dbReference>
<sequence length="270" mass="29319">MLKIIILTLCLTVLASSACAETIKIGGSGSMIPMLTDIAKAYMEQHPGDKVEVNQKSLGQPGGIEALTAGSVDIAMSAIRLTDAQLRLPLKAYEIARVAGVVAVTNDVPVSNISTQQLCDIYSGKIKTWEQFGGNDSAILVLTRPESDSTKFRLRKSFACMENLKESPAAVNLPKSQDMFNALVSKSNAIGIVDAIAMAEGIGKFKAIKIDGKNYSQYETGQWPYGYRNQLVVRNTETKTAVKKFLEFVKSPEGQYLIQMNKATPVDFSL</sequence>
<dbReference type="AlphaFoldDB" id="A0AAW4LDP4"/>
<dbReference type="PANTHER" id="PTHR30570:SF1">
    <property type="entry name" value="PHOSPHATE-BINDING PROTEIN PSTS"/>
    <property type="match status" value="1"/>
</dbReference>
<name>A0AAW4LDP4_9BACT</name>
<feature type="chain" id="PRO_5043867983" evidence="2">
    <location>
        <begin position="21"/>
        <end position="270"/>
    </location>
</feature>
<gene>
    <name evidence="4" type="ORF">KI809_13215</name>
</gene>
<dbReference type="PANTHER" id="PTHR30570">
    <property type="entry name" value="PERIPLASMIC PHOSPHATE BINDING COMPONENT OF PHOSPHATE ABC TRANSPORTER"/>
    <property type="match status" value="1"/>
</dbReference>
<evidence type="ECO:0000313" key="5">
    <source>
        <dbReference type="Proteomes" id="UP000811899"/>
    </source>
</evidence>
<feature type="domain" description="PBP" evidence="3">
    <location>
        <begin position="18"/>
        <end position="253"/>
    </location>
</feature>